<feature type="transmembrane region" description="Helical" evidence="1">
    <location>
        <begin position="68"/>
        <end position="88"/>
    </location>
</feature>
<feature type="transmembrane region" description="Helical" evidence="1">
    <location>
        <begin position="42"/>
        <end position="61"/>
    </location>
</feature>
<evidence type="ECO:0000313" key="3">
    <source>
        <dbReference type="Proteomes" id="UP000192342"/>
    </source>
</evidence>
<accession>A0A1Y1SBG9</accession>
<keyword evidence="1" id="KW-0812">Transmembrane</keyword>
<dbReference type="EMBL" id="AQQV01000003">
    <property type="protein sequence ID" value="ORE85903.1"/>
    <property type="molecule type" value="Genomic_DNA"/>
</dbReference>
<keyword evidence="1" id="KW-0472">Membrane</keyword>
<dbReference type="RefSeq" id="WP_083561936.1">
    <property type="nucleotide sequence ID" value="NZ_AQQV01000003.1"/>
</dbReference>
<keyword evidence="3" id="KW-1185">Reference proteome</keyword>
<gene>
    <name evidence="2" type="ORF">ATO7_11438</name>
</gene>
<dbReference type="STRING" id="1317117.ATO7_11438"/>
<protein>
    <recommendedName>
        <fullName evidence="4">Iron uptake protein</fullName>
    </recommendedName>
</protein>
<keyword evidence="1" id="KW-1133">Transmembrane helix</keyword>
<reference evidence="2 3" key="1">
    <citation type="submission" date="2013-04" db="EMBL/GenBank/DDBJ databases">
        <title>Oceanococcus atlanticus 22II-S10r2 Genome Sequencing.</title>
        <authorList>
            <person name="Lai Q."/>
            <person name="Li G."/>
            <person name="Shao Z."/>
        </authorList>
    </citation>
    <scope>NUCLEOTIDE SEQUENCE [LARGE SCALE GENOMIC DNA]</scope>
    <source>
        <strain evidence="2 3">22II-S10r2</strain>
    </source>
</reference>
<proteinExistence type="predicted"/>
<organism evidence="2 3">
    <name type="scientific">Oceanococcus atlanticus</name>
    <dbReference type="NCBI Taxonomy" id="1317117"/>
    <lineage>
        <taxon>Bacteria</taxon>
        <taxon>Pseudomonadati</taxon>
        <taxon>Pseudomonadota</taxon>
        <taxon>Gammaproteobacteria</taxon>
        <taxon>Chromatiales</taxon>
        <taxon>Oceanococcaceae</taxon>
        <taxon>Oceanococcus</taxon>
    </lineage>
</organism>
<evidence type="ECO:0000256" key="1">
    <source>
        <dbReference type="SAM" id="Phobius"/>
    </source>
</evidence>
<evidence type="ECO:0008006" key="4">
    <source>
        <dbReference type="Google" id="ProtNLM"/>
    </source>
</evidence>
<dbReference type="AlphaFoldDB" id="A0A1Y1SBG9"/>
<evidence type="ECO:0000313" key="2">
    <source>
        <dbReference type="EMBL" id="ORE85903.1"/>
    </source>
</evidence>
<comment type="caution">
    <text evidence="2">The sequence shown here is derived from an EMBL/GenBank/DDBJ whole genome shotgun (WGS) entry which is preliminary data.</text>
</comment>
<dbReference type="OrthoDB" id="7474882at2"/>
<dbReference type="Proteomes" id="UP000192342">
    <property type="component" value="Unassembled WGS sequence"/>
</dbReference>
<feature type="transmembrane region" description="Helical" evidence="1">
    <location>
        <begin position="12"/>
        <end position="30"/>
    </location>
</feature>
<sequence length="91" mass="9970">MNYRPWVRGVLAGPLSFICSWLLMAGAALYLPGGRAGVDNMVFPVVLFPVVWSLLFLYTLLDRRLIRAYAVVLALGLIHAVLIAQQLGVAT</sequence>
<name>A0A1Y1SBG9_9GAMM</name>